<comment type="caution">
    <text evidence="1">The sequence shown here is derived from an EMBL/GenBank/DDBJ whole genome shotgun (WGS) entry which is preliminary data.</text>
</comment>
<sequence length="140" mass="14936">MASADLHAGLVDAPEPHGIGSCAELCEPMAEVTKDGTIYRVWGKLLSHQRALERSANAYQHLYMLVERALAVGTQKTEHFVIHSDLGTPATTANTAASTAISLATTPAPKTDDGTGDFDQKDLYRRLRALSLALSGESEA</sequence>
<evidence type="ECO:0000313" key="1">
    <source>
        <dbReference type="EMBL" id="CAE7287316.1"/>
    </source>
</evidence>
<evidence type="ECO:0000313" key="2">
    <source>
        <dbReference type="Proteomes" id="UP000604046"/>
    </source>
</evidence>
<organism evidence="1 2">
    <name type="scientific">Symbiodinium natans</name>
    <dbReference type="NCBI Taxonomy" id="878477"/>
    <lineage>
        <taxon>Eukaryota</taxon>
        <taxon>Sar</taxon>
        <taxon>Alveolata</taxon>
        <taxon>Dinophyceae</taxon>
        <taxon>Suessiales</taxon>
        <taxon>Symbiodiniaceae</taxon>
        <taxon>Symbiodinium</taxon>
    </lineage>
</organism>
<name>A0A812NGX1_9DINO</name>
<accession>A0A812NGX1</accession>
<gene>
    <name evidence="1" type="ORF">SNAT2548_LOCUS15184</name>
</gene>
<dbReference type="EMBL" id="CAJNDS010001890">
    <property type="protein sequence ID" value="CAE7287316.1"/>
    <property type="molecule type" value="Genomic_DNA"/>
</dbReference>
<reference evidence="1" key="1">
    <citation type="submission" date="2021-02" db="EMBL/GenBank/DDBJ databases">
        <authorList>
            <person name="Dougan E. K."/>
            <person name="Rhodes N."/>
            <person name="Thang M."/>
            <person name="Chan C."/>
        </authorList>
    </citation>
    <scope>NUCLEOTIDE SEQUENCE</scope>
</reference>
<dbReference type="Proteomes" id="UP000604046">
    <property type="component" value="Unassembled WGS sequence"/>
</dbReference>
<keyword evidence="2" id="KW-1185">Reference proteome</keyword>
<protein>
    <submittedName>
        <fullName evidence="1">Uncharacterized protein</fullName>
    </submittedName>
</protein>
<proteinExistence type="predicted"/>
<dbReference type="AlphaFoldDB" id="A0A812NGX1"/>